<evidence type="ECO:0000313" key="4">
    <source>
        <dbReference type="Proteomes" id="UP001449225"/>
    </source>
</evidence>
<feature type="chain" id="PRO_5046553102" evidence="1">
    <location>
        <begin position="19"/>
        <end position="190"/>
    </location>
</feature>
<protein>
    <submittedName>
        <fullName evidence="3">DUF3365 domain-containing protein</fullName>
    </submittedName>
</protein>
<organism evidence="3 4">
    <name type="scientific">Neptuniibacter pectenicola</name>
    <dbReference type="NCBI Taxonomy" id="1806669"/>
    <lineage>
        <taxon>Bacteria</taxon>
        <taxon>Pseudomonadati</taxon>
        <taxon>Pseudomonadota</taxon>
        <taxon>Gammaproteobacteria</taxon>
        <taxon>Oceanospirillales</taxon>
        <taxon>Oceanospirillaceae</taxon>
        <taxon>Neptuniibacter</taxon>
    </lineage>
</organism>
<keyword evidence="1" id="KW-0732">Signal</keyword>
<dbReference type="RefSeq" id="WP_342854976.1">
    <property type="nucleotide sequence ID" value="NZ_JBBMRA010000019.1"/>
</dbReference>
<dbReference type="Pfam" id="PF11845">
    <property type="entry name" value="Tll0287-like"/>
    <property type="match status" value="1"/>
</dbReference>
<keyword evidence="4" id="KW-1185">Reference proteome</keyword>
<feature type="domain" description="Tll0287-like" evidence="2">
    <location>
        <begin position="30"/>
        <end position="186"/>
    </location>
</feature>
<proteinExistence type="predicted"/>
<evidence type="ECO:0000256" key="1">
    <source>
        <dbReference type="SAM" id="SignalP"/>
    </source>
</evidence>
<feature type="signal peptide" evidence="1">
    <location>
        <begin position="1"/>
        <end position="18"/>
    </location>
</feature>
<reference evidence="3 4" key="1">
    <citation type="submission" date="2024-03" db="EMBL/GenBank/DDBJ databases">
        <title>Community enrichment and isolation of bacterial strains for fucoidan degradation.</title>
        <authorList>
            <person name="Sichert A."/>
        </authorList>
    </citation>
    <scope>NUCLEOTIDE SEQUENCE [LARGE SCALE GENOMIC DNA]</scope>
    <source>
        <strain evidence="3 4">AS76</strain>
    </source>
</reference>
<evidence type="ECO:0000313" key="3">
    <source>
        <dbReference type="EMBL" id="MEM5537762.1"/>
    </source>
</evidence>
<sequence>MKARLLVVMIAASTSVQAEEFTVDIPTLQAEAKQVITQLASTLMGELKKAKQEGGAPAAIAVCNTKAMPLTHEVSASSGWEIGRTSLKLRNPDNAPDAWEKQVLEQFAKQTQQGANLKTLGFSQVIVDESGRKVFRMMKAIPVGDQCLACHGTNIKPALHDSLQALYPEDQATGYSAGDLRGAFTLKKYL</sequence>
<evidence type="ECO:0000259" key="2">
    <source>
        <dbReference type="Pfam" id="PF11845"/>
    </source>
</evidence>
<dbReference type="EMBL" id="JBBMRA010000019">
    <property type="protein sequence ID" value="MEM5537762.1"/>
    <property type="molecule type" value="Genomic_DNA"/>
</dbReference>
<comment type="caution">
    <text evidence="3">The sequence shown here is derived from an EMBL/GenBank/DDBJ whole genome shotgun (WGS) entry which is preliminary data.</text>
</comment>
<accession>A0ABU9TX83</accession>
<dbReference type="InterPro" id="IPR021796">
    <property type="entry name" value="Tll0287-like_dom"/>
</dbReference>
<dbReference type="Proteomes" id="UP001449225">
    <property type="component" value="Unassembled WGS sequence"/>
</dbReference>
<name>A0ABU9TX83_9GAMM</name>
<gene>
    <name evidence="3" type="ORF">WNY58_15345</name>
</gene>